<feature type="transmembrane region" description="Helical" evidence="1">
    <location>
        <begin position="43"/>
        <end position="64"/>
    </location>
</feature>
<gene>
    <name evidence="2" type="ORF">CUN51_04295</name>
</gene>
<protein>
    <recommendedName>
        <fullName evidence="4">DUF2178 domain-containing protein</fullName>
    </recommendedName>
</protein>
<evidence type="ECO:0000313" key="2">
    <source>
        <dbReference type="EMBL" id="PJF31557.1"/>
    </source>
</evidence>
<reference evidence="2 3" key="1">
    <citation type="submission" date="2017-11" db="EMBL/GenBank/DDBJ databases">
        <title>Evolution of Phototrophy in the Chloroflexi Phylum Driven by Horizontal Gene Transfer.</title>
        <authorList>
            <person name="Ward L.M."/>
            <person name="Hemp J."/>
            <person name="Shih P.M."/>
            <person name="Mcglynn S.E."/>
            <person name="Fischer W."/>
        </authorList>
    </citation>
    <scope>NUCLEOTIDE SEQUENCE [LARGE SCALE GENOMIC DNA]</scope>
    <source>
        <strain evidence="2">CP2_2F</strain>
    </source>
</reference>
<dbReference type="Proteomes" id="UP000228921">
    <property type="component" value="Unassembled WGS sequence"/>
</dbReference>
<keyword evidence="1" id="KW-0812">Transmembrane</keyword>
<evidence type="ECO:0000313" key="3">
    <source>
        <dbReference type="Proteomes" id="UP000228921"/>
    </source>
</evidence>
<feature type="transmembrane region" description="Helical" evidence="1">
    <location>
        <begin position="6"/>
        <end position="23"/>
    </location>
</feature>
<name>A0A2M8P200_9CHLR</name>
<comment type="caution">
    <text evidence="2">The sequence shown here is derived from an EMBL/GenBank/DDBJ whole genome shotgun (WGS) entry which is preliminary data.</text>
</comment>
<keyword evidence="1" id="KW-0472">Membrane</keyword>
<evidence type="ECO:0000256" key="1">
    <source>
        <dbReference type="SAM" id="Phobius"/>
    </source>
</evidence>
<proteinExistence type="predicted"/>
<dbReference type="AlphaFoldDB" id="A0A2M8P200"/>
<keyword evidence="1" id="KW-1133">Transmembrane helix</keyword>
<accession>A0A2M8P200</accession>
<feature type="transmembrane region" description="Helical" evidence="1">
    <location>
        <begin position="70"/>
        <end position="91"/>
    </location>
</feature>
<sequence>MPNWLAAILVGGALALWMGYYVARKSAAKKPIQGGKVAEVLHYLGASATVAPGMMLLLGSIVFGLQFSQSLTLCLGSFALAAVFLILYAVFEVARKAA</sequence>
<evidence type="ECO:0008006" key="4">
    <source>
        <dbReference type="Google" id="ProtNLM"/>
    </source>
</evidence>
<organism evidence="2 3">
    <name type="scientific">Candidatus Thermofonsia Clade 1 bacterium</name>
    <dbReference type="NCBI Taxonomy" id="2364210"/>
    <lineage>
        <taxon>Bacteria</taxon>
        <taxon>Bacillati</taxon>
        <taxon>Chloroflexota</taxon>
        <taxon>Candidatus Thermofontia</taxon>
        <taxon>Candidatus Thermofonsia Clade 1</taxon>
    </lineage>
</organism>
<dbReference type="EMBL" id="PGTK01000003">
    <property type="protein sequence ID" value="PJF31557.1"/>
    <property type="molecule type" value="Genomic_DNA"/>
</dbReference>